<dbReference type="Gene3D" id="3.40.50.2300">
    <property type="match status" value="1"/>
</dbReference>
<dbReference type="InterPro" id="IPR011006">
    <property type="entry name" value="CheY-like_superfamily"/>
</dbReference>
<evidence type="ECO:0000313" key="15">
    <source>
        <dbReference type="Proteomes" id="UP000005778"/>
    </source>
</evidence>
<evidence type="ECO:0000259" key="12">
    <source>
        <dbReference type="PROSITE" id="PS50110"/>
    </source>
</evidence>
<dbReference type="eggNOG" id="COG3437">
    <property type="taxonomic scope" value="Bacteria"/>
</dbReference>
<evidence type="ECO:0000256" key="7">
    <source>
        <dbReference type="ARBA" id="ARBA00022989"/>
    </source>
</evidence>
<evidence type="ECO:0000256" key="11">
    <source>
        <dbReference type="PROSITE-ProRule" id="PRU00169"/>
    </source>
</evidence>
<dbReference type="HOGENOM" id="CLU_1052636_0_0_7"/>
<keyword evidence="3 11" id="KW-0597">Phosphoprotein</keyword>
<evidence type="ECO:0000256" key="6">
    <source>
        <dbReference type="ARBA" id="ARBA00022840"/>
    </source>
</evidence>
<organism evidence="14 15">
    <name type="scientific">Desulfobacter postgatei 2ac9</name>
    <dbReference type="NCBI Taxonomy" id="879212"/>
    <lineage>
        <taxon>Bacteria</taxon>
        <taxon>Pseudomonadati</taxon>
        <taxon>Thermodesulfobacteriota</taxon>
        <taxon>Desulfobacteria</taxon>
        <taxon>Desulfobacterales</taxon>
        <taxon>Desulfobacteraceae</taxon>
        <taxon>Desulfobacter</taxon>
    </lineage>
</organism>
<dbReference type="GO" id="GO:0004672">
    <property type="term" value="F:protein kinase activity"/>
    <property type="evidence" value="ECO:0007669"/>
    <property type="project" value="UniProtKB-ARBA"/>
</dbReference>
<keyword evidence="4" id="KW-0812">Transmembrane</keyword>
<dbReference type="Proteomes" id="UP000005778">
    <property type="component" value="Chromosome"/>
</dbReference>
<keyword evidence="8" id="KW-0902">Two-component regulatory system</keyword>
<keyword evidence="9" id="KW-0472">Membrane</keyword>
<dbReference type="GO" id="GO:0003677">
    <property type="term" value="F:DNA binding"/>
    <property type="evidence" value="ECO:0007669"/>
    <property type="project" value="UniProtKB-KW"/>
</dbReference>
<dbReference type="CDD" id="cd17546">
    <property type="entry name" value="REC_hyHK_CKI1_RcsC-like"/>
    <property type="match status" value="1"/>
</dbReference>
<reference evidence="14 15" key="1">
    <citation type="submission" date="2011-09" db="EMBL/GenBank/DDBJ databases">
        <authorList>
            <consortium name="US DOE Joint Genome Institute (JGI-PGF)"/>
            <person name="Lucas S."/>
            <person name="Han J."/>
            <person name="Lapidus A."/>
            <person name="Cheng J.-F."/>
            <person name="Goodwin L."/>
            <person name="Pitluck S."/>
            <person name="Peters L."/>
            <person name="Land M.L."/>
            <person name="Hauser L."/>
            <person name="Orellana R."/>
            <person name="Lovley D."/>
            <person name="Woyke T.J."/>
        </authorList>
    </citation>
    <scope>NUCLEOTIDE SEQUENCE [LARGE SCALE GENOMIC DNA]</scope>
    <source>
        <strain evidence="14 15">2ac9</strain>
    </source>
</reference>
<dbReference type="SUPFAM" id="SSF52172">
    <property type="entry name" value="CheY-like"/>
    <property type="match status" value="1"/>
</dbReference>
<evidence type="ECO:0000313" key="14">
    <source>
        <dbReference type="EMBL" id="EIM62244.1"/>
    </source>
</evidence>
<dbReference type="InterPro" id="IPR036641">
    <property type="entry name" value="HPT_dom_sf"/>
</dbReference>
<dbReference type="AlphaFoldDB" id="I5AYD1"/>
<dbReference type="PROSITE" id="PS50894">
    <property type="entry name" value="HPT"/>
    <property type="match status" value="1"/>
</dbReference>
<reference evidence="14 15" key="2">
    <citation type="submission" date="2012-02" db="EMBL/GenBank/DDBJ databases">
        <title>Improved High-Quality Draft sequence of Desulfobacter postgatei 2ac9.</title>
        <authorList>
            <consortium name="US DOE Joint Genome Institute"/>
            <person name="Lucas S."/>
            <person name="Han J."/>
            <person name="Lapidus A."/>
            <person name="Cheng J.-F."/>
            <person name="Goodwin L."/>
            <person name="Pitluck S."/>
            <person name="Peters L."/>
            <person name="Ovchinnikova G."/>
            <person name="Held B."/>
            <person name="Detter J.C."/>
            <person name="Han C."/>
            <person name="Tapia R."/>
            <person name="Land M."/>
            <person name="Hauser L."/>
            <person name="Kyrpides N."/>
            <person name="Ivanova N."/>
            <person name="Pagani I."/>
            <person name="Orellana R."/>
            <person name="Lovley D."/>
            <person name="Woyke T."/>
        </authorList>
    </citation>
    <scope>NUCLEOTIDE SEQUENCE [LARGE SCALE GENOMIC DNA]</scope>
    <source>
        <strain evidence="14 15">2ac9</strain>
    </source>
</reference>
<accession>I5AYD1</accession>
<evidence type="ECO:0000256" key="3">
    <source>
        <dbReference type="ARBA" id="ARBA00022553"/>
    </source>
</evidence>
<dbReference type="PROSITE" id="PS50110">
    <property type="entry name" value="RESPONSE_REGULATORY"/>
    <property type="match status" value="1"/>
</dbReference>
<dbReference type="OrthoDB" id="9816343at2"/>
<dbReference type="RefSeq" id="WP_004070649.1">
    <property type="nucleotide sequence ID" value="NZ_CM001488.1"/>
</dbReference>
<feature type="domain" description="Response regulatory" evidence="12">
    <location>
        <begin position="12"/>
        <end position="132"/>
    </location>
</feature>
<evidence type="ECO:0000256" key="5">
    <source>
        <dbReference type="ARBA" id="ARBA00022741"/>
    </source>
</evidence>
<dbReference type="InterPro" id="IPR001789">
    <property type="entry name" value="Sig_transdc_resp-reg_receiver"/>
</dbReference>
<dbReference type="GO" id="GO:0005524">
    <property type="term" value="F:ATP binding"/>
    <property type="evidence" value="ECO:0007669"/>
    <property type="project" value="UniProtKB-KW"/>
</dbReference>
<dbReference type="EMBL" id="CM001488">
    <property type="protein sequence ID" value="EIM62244.1"/>
    <property type="molecule type" value="Genomic_DNA"/>
</dbReference>
<dbReference type="GO" id="GO:0005886">
    <property type="term" value="C:plasma membrane"/>
    <property type="evidence" value="ECO:0007669"/>
    <property type="project" value="UniProtKB-SubCell"/>
</dbReference>
<keyword evidence="2" id="KW-1003">Cell membrane</keyword>
<evidence type="ECO:0000256" key="2">
    <source>
        <dbReference type="ARBA" id="ARBA00022475"/>
    </source>
</evidence>
<evidence type="ECO:0000256" key="9">
    <source>
        <dbReference type="ARBA" id="ARBA00023136"/>
    </source>
</evidence>
<evidence type="ECO:0000256" key="1">
    <source>
        <dbReference type="ARBA" id="ARBA00004651"/>
    </source>
</evidence>
<comment type="subcellular location">
    <subcellularLocation>
        <location evidence="1">Cell membrane</location>
        <topology evidence="1">Multi-pass membrane protein</topology>
    </subcellularLocation>
</comment>
<proteinExistence type="predicted"/>
<dbReference type="GO" id="GO:0000160">
    <property type="term" value="P:phosphorelay signal transduction system"/>
    <property type="evidence" value="ECO:0007669"/>
    <property type="project" value="UniProtKB-KW"/>
</dbReference>
<evidence type="ECO:0000259" key="13">
    <source>
        <dbReference type="PROSITE" id="PS50894"/>
    </source>
</evidence>
<dbReference type="Gene3D" id="1.20.120.160">
    <property type="entry name" value="HPT domain"/>
    <property type="match status" value="1"/>
</dbReference>
<keyword evidence="7" id="KW-1133">Transmembrane helix</keyword>
<dbReference type="Pfam" id="PF01627">
    <property type="entry name" value="Hpt"/>
    <property type="match status" value="1"/>
</dbReference>
<feature type="domain" description="HPt" evidence="13">
    <location>
        <begin position="163"/>
        <end position="264"/>
    </location>
</feature>
<dbReference type="SUPFAM" id="SSF47226">
    <property type="entry name" value="Histidine-containing phosphotransfer domain, HPT domain"/>
    <property type="match status" value="1"/>
</dbReference>
<evidence type="ECO:0000256" key="8">
    <source>
        <dbReference type="ARBA" id="ARBA00023012"/>
    </source>
</evidence>
<name>I5AYD1_9BACT</name>
<gene>
    <name evidence="14" type="ORF">DespoDRAFT_00202</name>
</gene>
<evidence type="ECO:0000256" key="4">
    <source>
        <dbReference type="ARBA" id="ARBA00022692"/>
    </source>
</evidence>
<evidence type="ECO:0000256" key="10">
    <source>
        <dbReference type="PROSITE-ProRule" id="PRU00110"/>
    </source>
</evidence>
<dbReference type="Pfam" id="PF00072">
    <property type="entry name" value="Response_reg"/>
    <property type="match status" value="1"/>
</dbReference>
<dbReference type="SMART" id="SM00448">
    <property type="entry name" value="REC"/>
    <property type="match status" value="1"/>
</dbReference>
<keyword evidence="14" id="KW-0238">DNA-binding</keyword>
<dbReference type="PANTHER" id="PTHR45339:SF1">
    <property type="entry name" value="HYBRID SIGNAL TRANSDUCTION HISTIDINE KINASE J"/>
    <property type="match status" value="1"/>
</dbReference>
<sequence>MNSKKAFTGGYYILLVEDDKMSQVVVEGMIKKLNLGRVEIAENGKEALKMFCSHRFDLILMDGEMPEMSGIDAALAIRAIEKDKDLSRTPIIALTAHTTEEDKALFLNNGMDEFLKKPLSPTRLNQAVQNVILQRSFEAKPQKSRDLETTIDLQQLNRIMAGNKSLLDNCLQTFESTYPPLLSKMTACIEKNEYDELKENAHRLKGMLKYLAAHNAATLAEQLESQGGTGNPTSANLTVQVQALDDECLKIIDRVKQVLVDNFS</sequence>
<dbReference type="PANTHER" id="PTHR45339">
    <property type="entry name" value="HYBRID SIGNAL TRANSDUCTION HISTIDINE KINASE J"/>
    <property type="match status" value="1"/>
</dbReference>
<dbReference type="InterPro" id="IPR008207">
    <property type="entry name" value="Sig_transdc_His_kin_Hpt_dom"/>
</dbReference>
<feature type="modified residue" description="Phosphohistidine" evidence="10">
    <location>
        <position position="202"/>
    </location>
</feature>
<feature type="modified residue" description="4-aspartylphosphate" evidence="11">
    <location>
        <position position="62"/>
    </location>
</feature>
<dbReference type="STRING" id="879212.DespoDRAFT_00202"/>
<keyword evidence="15" id="KW-1185">Reference proteome</keyword>
<keyword evidence="6" id="KW-0067">ATP-binding</keyword>
<protein>
    <submittedName>
        <fullName evidence="14">Response regulator with CheY-like receiver domain and winged-helix DNA-binding domain</fullName>
    </submittedName>
</protein>
<keyword evidence="5" id="KW-0547">Nucleotide-binding</keyword>